<gene>
    <name evidence="1" type="ORF">DSCW_45280</name>
</gene>
<name>A0A5K7ZBK8_9BACT</name>
<sequence>MSEIKLSFLDCLLAPGAMLFLITGTQNDTEEKKQPVLKRLREKIAFARAQPLDIYLGARHLL</sequence>
<organism evidence="1 2">
    <name type="scientific">Desulfosarcina widdelii</name>
    <dbReference type="NCBI Taxonomy" id="947919"/>
    <lineage>
        <taxon>Bacteria</taxon>
        <taxon>Pseudomonadati</taxon>
        <taxon>Thermodesulfobacteriota</taxon>
        <taxon>Desulfobacteria</taxon>
        <taxon>Desulfobacterales</taxon>
        <taxon>Desulfosarcinaceae</taxon>
        <taxon>Desulfosarcina</taxon>
    </lineage>
</organism>
<evidence type="ECO:0000313" key="2">
    <source>
        <dbReference type="Proteomes" id="UP000427769"/>
    </source>
</evidence>
<proteinExistence type="predicted"/>
<reference evidence="1 2" key="1">
    <citation type="submission" date="2019-11" db="EMBL/GenBank/DDBJ databases">
        <title>Comparative genomics of hydrocarbon-degrading Desulfosarcina strains.</title>
        <authorList>
            <person name="Watanabe M."/>
            <person name="Kojima H."/>
            <person name="Fukui M."/>
        </authorList>
    </citation>
    <scope>NUCLEOTIDE SEQUENCE [LARGE SCALE GENOMIC DNA]</scope>
    <source>
        <strain evidence="1 2">PP31</strain>
    </source>
</reference>
<accession>A0A5K7ZBK8</accession>
<evidence type="ECO:0000313" key="1">
    <source>
        <dbReference type="EMBL" id="BBO77111.1"/>
    </source>
</evidence>
<dbReference type="RefSeq" id="WP_155305890.1">
    <property type="nucleotide sequence ID" value="NZ_AP021875.1"/>
</dbReference>
<dbReference type="AlphaFoldDB" id="A0A5K7ZBK8"/>
<dbReference type="KEGG" id="dwd:DSCW_45280"/>
<protein>
    <submittedName>
        <fullName evidence="1">Uncharacterized protein</fullName>
    </submittedName>
</protein>
<dbReference type="EMBL" id="AP021875">
    <property type="protein sequence ID" value="BBO77111.1"/>
    <property type="molecule type" value="Genomic_DNA"/>
</dbReference>
<dbReference type="Proteomes" id="UP000427769">
    <property type="component" value="Chromosome"/>
</dbReference>
<keyword evidence="2" id="KW-1185">Reference proteome</keyword>